<evidence type="ECO:0000313" key="2">
    <source>
        <dbReference type="Proteomes" id="UP000828390"/>
    </source>
</evidence>
<name>A0A9D4LSB0_DREPO</name>
<keyword evidence="2" id="KW-1185">Reference proteome</keyword>
<reference evidence="1" key="2">
    <citation type="submission" date="2020-11" db="EMBL/GenBank/DDBJ databases">
        <authorList>
            <person name="McCartney M.A."/>
            <person name="Auch B."/>
            <person name="Kono T."/>
            <person name="Mallez S."/>
            <person name="Becker A."/>
            <person name="Gohl D.M."/>
            <person name="Silverstein K.A.T."/>
            <person name="Koren S."/>
            <person name="Bechman K.B."/>
            <person name="Herman A."/>
            <person name="Abrahante J.E."/>
            <person name="Garbe J."/>
        </authorList>
    </citation>
    <scope>NUCLEOTIDE SEQUENCE</scope>
    <source>
        <strain evidence="1">Duluth1</strain>
        <tissue evidence="1">Whole animal</tissue>
    </source>
</reference>
<accession>A0A9D4LSB0</accession>
<protein>
    <submittedName>
        <fullName evidence="1">Uncharacterized protein</fullName>
    </submittedName>
</protein>
<dbReference type="EMBL" id="JAIWYP010000002">
    <property type="protein sequence ID" value="KAH3862857.1"/>
    <property type="molecule type" value="Genomic_DNA"/>
</dbReference>
<comment type="caution">
    <text evidence="1">The sequence shown here is derived from an EMBL/GenBank/DDBJ whole genome shotgun (WGS) entry which is preliminary data.</text>
</comment>
<dbReference type="AlphaFoldDB" id="A0A9D4LSB0"/>
<proteinExistence type="predicted"/>
<evidence type="ECO:0000313" key="1">
    <source>
        <dbReference type="EMBL" id="KAH3862857.1"/>
    </source>
</evidence>
<organism evidence="1 2">
    <name type="scientific">Dreissena polymorpha</name>
    <name type="common">Zebra mussel</name>
    <name type="synonym">Mytilus polymorpha</name>
    <dbReference type="NCBI Taxonomy" id="45954"/>
    <lineage>
        <taxon>Eukaryota</taxon>
        <taxon>Metazoa</taxon>
        <taxon>Spiralia</taxon>
        <taxon>Lophotrochozoa</taxon>
        <taxon>Mollusca</taxon>
        <taxon>Bivalvia</taxon>
        <taxon>Autobranchia</taxon>
        <taxon>Heteroconchia</taxon>
        <taxon>Euheterodonta</taxon>
        <taxon>Imparidentia</taxon>
        <taxon>Neoheterodontei</taxon>
        <taxon>Myida</taxon>
        <taxon>Dreissenoidea</taxon>
        <taxon>Dreissenidae</taxon>
        <taxon>Dreissena</taxon>
    </lineage>
</organism>
<gene>
    <name evidence="1" type="ORF">DPMN_025832</name>
</gene>
<reference evidence="1" key="1">
    <citation type="journal article" date="2019" name="bioRxiv">
        <title>The Genome of the Zebra Mussel, Dreissena polymorpha: A Resource for Invasive Species Research.</title>
        <authorList>
            <person name="McCartney M.A."/>
            <person name="Auch B."/>
            <person name="Kono T."/>
            <person name="Mallez S."/>
            <person name="Zhang Y."/>
            <person name="Obille A."/>
            <person name="Becker A."/>
            <person name="Abrahante J.E."/>
            <person name="Garbe J."/>
            <person name="Badalamenti J.P."/>
            <person name="Herman A."/>
            <person name="Mangelson H."/>
            <person name="Liachko I."/>
            <person name="Sullivan S."/>
            <person name="Sone E.D."/>
            <person name="Koren S."/>
            <person name="Silverstein K.A.T."/>
            <person name="Beckman K.B."/>
            <person name="Gohl D.M."/>
        </authorList>
    </citation>
    <scope>NUCLEOTIDE SEQUENCE</scope>
    <source>
        <strain evidence="1">Duluth1</strain>
        <tissue evidence="1">Whole animal</tissue>
    </source>
</reference>
<sequence>MYGKTGNFESANSFFRIDANNGTVTLIKDLSQDGLYAQRYNVRRQRLLFVEAKSYSCN</sequence>
<dbReference type="Proteomes" id="UP000828390">
    <property type="component" value="Unassembled WGS sequence"/>
</dbReference>